<dbReference type="Pfam" id="PF00550">
    <property type="entry name" value="PP-binding"/>
    <property type="match status" value="2"/>
</dbReference>
<dbReference type="Gene3D" id="3.30.559.30">
    <property type="entry name" value="Nonribosomal peptide synthetase, condensation domain"/>
    <property type="match status" value="2"/>
</dbReference>
<dbReference type="EMBL" id="JACHMN010000002">
    <property type="protein sequence ID" value="MBB5868351.1"/>
    <property type="molecule type" value="Genomic_DNA"/>
</dbReference>
<dbReference type="Pfam" id="PF00501">
    <property type="entry name" value="AMP-binding"/>
    <property type="match status" value="1"/>
</dbReference>
<evidence type="ECO:0000313" key="8">
    <source>
        <dbReference type="EMBL" id="MBB5868351.1"/>
    </source>
</evidence>
<dbReference type="Gene3D" id="3.30.559.10">
    <property type="entry name" value="Chloramphenicol acetyltransferase-like domain"/>
    <property type="match status" value="2"/>
</dbReference>
<dbReference type="PANTHER" id="PTHR45527">
    <property type="entry name" value="NONRIBOSOMAL PEPTIDE SYNTHETASE"/>
    <property type="match status" value="1"/>
</dbReference>
<dbReference type="NCBIfam" id="TIGR01720">
    <property type="entry name" value="NRPS-para261"/>
    <property type="match status" value="1"/>
</dbReference>
<dbReference type="InterPro" id="IPR020806">
    <property type="entry name" value="PKS_PP-bd"/>
</dbReference>
<dbReference type="Proteomes" id="UP000587527">
    <property type="component" value="Unassembled WGS sequence"/>
</dbReference>
<dbReference type="Gene3D" id="1.10.1200.10">
    <property type="entry name" value="ACP-like"/>
    <property type="match status" value="2"/>
</dbReference>
<proteinExistence type="inferred from homology"/>
<dbReference type="FunFam" id="1.10.1200.10:FF:000016">
    <property type="entry name" value="Non-ribosomal peptide synthase"/>
    <property type="match status" value="1"/>
</dbReference>
<comment type="similarity">
    <text evidence="2">Belongs to the ATP-dependent AMP-binding enzyme family.</text>
</comment>
<evidence type="ECO:0000256" key="2">
    <source>
        <dbReference type="ARBA" id="ARBA00006432"/>
    </source>
</evidence>
<dbReference type="PROSITE" id="PS50075">
    <property type="entry name" value="CARRIER"/>
    <property type="match status" value="2"/>
</dbReference>
<reference evidence="8 9" key="1">
    <citation type="submission" date="2020-08" db="EMBL/GenBank/DDBJ databases">
        <title>Sequencing the genomes of 1000 actinobacteria strains.</title>
        <authorList>
            <person name="Klenk H.-P."/>
        </authorList>
    </citation>
    <scope>NUCLEOTIDE SEQUENCE [LARGE SCALE GENOMIC DNA]</scope>
    <source>
        <strain evidence="8 9">DSM 45362</strain>
    </source>
</reference>
<dbReference type="FunFam" id="1.10.1200.10:FF:000005">
    <property type="entry name" value="Nonribosomal peptide synthetase 1"/>
    <property type="match status" value="1"/>
</dbReference>
<dbReference type="GO" id="GO:0005737">
    <property type="term" value="C:cytoplasm"/>
    <property type="evidence" value="ECO:0007669"/>
    <property type="project" value="TreeGrafter"/>
</dbReference>
<evidence type="ECO:0000256" key="1">
    <source>
        <dbReference type="ARBA" id="ARBA00001957"/>
    </source>
</evidence>
<dbReference type="GO" id="GO:0003824">
    <property type="term" value="F:catalytic activity"/>
    <property type="evidence" value="ECO:0007669"/>
    <property type="project" value="InterPro"/>
</dbReference>
<dbReference type="InterPro" id="IPR045851">
    <property type="entry name" value="AMP-bd_C_sf"/>
</dbReference>
<dbReference type="Pfam" id="PF00668">
    <property type="entry name" value="Condensation"/>
    <property type="match status" value="2"/>
</dbReference>
<dbReference type="SUPFAM" id="SSF52777">
    <property type="entry name" value="CoA-dependent acyltransferases"/>
    <property type="match status" value="4"/>
</dbReference>
<keyword evidence="5" id="KW-0677">Repeat</keyword>
<comment type="cofactor">
    <cofactor evidence="1">
        <name>pantetheine 4'-phosphate</name>
        <dbReference type="ChEBI" id="CHEBI:47942"/>
    </cofactor>
</comment>
<dbReference type="GO" id="GO:0043041">
    <property type="term" value="P:amino acid activation for nonribosomal peptide biosynthetic process"/>
    <property type="evidence" value="ECO:0007669"/>
    <property type="project" value="TreeGrafter"/>
</dbReference>
<keyword evidence="3" id="KW-0596">Phosphopantetheine</keyword>
<organism evidence="8 9">
    <name type="scientific">Allocatelliglobosispora scoriae</name>
    <dbReference type="NCBI Taxonomy" id="643052"/>
    <lineage>
        <taxon>Bacteria</taxon>
        <taxon>Bacillati</taxon>
        <taxon>Actinomycetota</taxon>
        <taxon>Actinomycetes</taxon>
        <taxon>Micromonosporales</taxon>
        <taxon>Micromonosporaceae</taxon>
        <taxon>Allocatelliglobosispora</taxon>
    </lineage>
</organism>
<dbReference type="Pfam" id="PF13193">
    <property type="entry name" value="AMP-binding_C"/>
    <property type="match status" value="2"/>
</dbReference>
<keyword evidence="4" id="KW-0597">Phosphoprotein</keyword>
<feature type="domain" description="Carrier" evidence="7">
    <location>
        <begin position="193"/>
        <end position="268"/>
    </location>
</feature>
<evidence type="ECO:0000256" key="6">
    <source>
        <dbReference type="ARBA" id="ARBA00023194"/>
    </source>
</evidence>
<dbReference type="InterPro" id="IPR010071">
    <property type="entry name" value="AA_adenyl_dom"/>
</dbReference>
<dbReference type="CDD" id="cd19540">
    <property type="entry name" value="LCL_NRPS-like"/>
    <property type="match status" value="1"/>
</dbReference>
<dbReference type="InterPro" id="IPR009081">
    <property type="entry name" value="PP-bd_ACP"/>
</dbReference>
<dbReference type="GO" id="GO:0044550">
    <property type="term" value="P:secondary metabolite biosynthetic process"/>
    <property type="evidence" value="ECO:0007669"/>
    <property type="project" value="TreeGrafter"/>
</dbReference>
<dbReference type="PANTHER" id="PTHR45527:SF1">
    <property type="entry name" value="FATTY ACID SYNTHASE"/>
    <property type="match status" value="1"/>
</dbReference>
<dbReference type="InterPro" id="IPR020845">
    <property type="entry name" value="AMP-binding_CS"/>
</dbReference>
<dbReference type="NCBIfam" id="TIGR01733">
    <property type="entry name" value="AA-adenyl-dom"/>
    <property type="match status" value="1"/>
</dbReference>
<evidence type="ECO:0000256" key="3">
    <source>
        <dbReference type="ARBA" id="ARBA00022450"/>
    </source>
</evidence>
<evidence type="ECO:0000259" key="7">
    <source>
        <dbReference type="PROSITE" id="PS50075"/>
    </source>
</evidence>
<gene>
    <name evidence="8" type="ORF">F4553_001730</name>
</gene>
<dbReference type="GO" id="GO:0072330">
    <property type="term" value="P:monocarboxylic acid biosynthetic process"/>
    <property type="evidence" value="ECO:0007669"/>
    <property type="project" value="UniProtKB-ARBA"/>
</dbReference>
<evidence type="ECO:0000256" key="4">
    <source>
        <dbReference type="ARBA" id="ARBA00022553"/>
    </source>
</evidence>
<dbReference type="SUPFAM" id="SSF56801">
    <property type="entry name" value="Acetyl-CoA synthetase-like"/>
    <property type="match status" value="2"/>
</dbReference>
<dbReference type="PROSITE" id="PS00012">
    <property type="entry name" value="PHOSPHOPANTETHEINE"/>
    <property type="match status" value="2"/>
</dbReference>
<dbReference type="InterPro" id="IPR036736">
    <property type="entry name" value="ACP-like_sf"/>
</dbReference>
<keyword evidence="6" id="KW-0045">Antibiotic biosynthesis</keyword>
<keyword evidence="9" id="KW-1185">Reference proteome</keyword>
<dbReference type="Gene3D" id="3.30.300.30">
    <property type="match status" value="2"/>
</dbReference>
<sequence>MATSAPICWTRCSNRCRPGVVGELYVAGAGLARGYLHRPALTAERFIADPFSANGERMYRTGDLAKWTTSGRIEFAGRADGQVKVRGFRIELGEIEAVLAAHPAVAQAAVVVREDTPGLKRLVAYVVAAPPGAASGTGAIGVDLRGFVAGRLPDYMVPAAVVAVDALPRTISGKLDHAALPAPDRAVLGGGRAARTPREEVLCGLFAELLGLPHVGVDDDFFALGGHSLLVMRLVSRVRSVLGADLPIRAVFDAPTVAALGRHLPAGATSAARPPLVPGARPERLPLSSAQQRLWFHFQLEGPSPTYNIPIAWRLRGALDESALAAALTDLTARHEPLRTIFPDHGGAPHQLILDPQPVPLHTARVTDGELPQHLADAADHGFALDREPPLRAHLFTVAPDEHVLLLLLHHIAGDEWSDVPLRRDLTTAYTARVAGHAPQWTELPIQYADYALWQRTLLGDRTDEGSLAARQLAFWTQTLADLPEALALPADRLRPAEASHHGGLIEFTLEPALHHRLRTVARETSTSMFMVVQAAVATLLTRLGAGTDIPLGTPVAGRGDAALDDLVGFFVNTLVLRTDTSGNPAFRELLGRVRDTDLAAFDHQDIPFEHLVEALNPVRSLSRHPLFQVMVSYLTSDDDTWNLGALTAHPEAVGHTAAMFDLSFDFVEASTTDRAHGSLEFSTDLFDPASAQRLVDRLLRVLTQVADDPAAPISRIEILTPAERHQLLHIWNAPTHSTNSSRVGAMNLVDILSARAAETSAATALVTADRSWTFTELVAGSHRLARLLLHKGISPGDLVALALPRSLMVPALLAVWTAGAAYLPLDPDQPEDRIAAILGDAAPTLTLTTTALASAFTGTPHLLLDEQDLDGLPCTPITDAERTRPMSPWDPAYVIYTSGSTGAPKGVVVPHRGISNLFATHQLHLMPTAGPTHKALHNASFVFDGSLEPLLWLFDGHELHVPSEETYRDATALIAYAAAHRIDVMDVTPTYLRQLVDEGLLETGTLRVLLVGGEAVDPALWQRVCDTPGLSCHDLYGPTEAAVDAYGWDGATRTPYRLGNVRTYLLDAALQPVPPGVVGELYIAGAGLAHGYLNRPALTAERFTADPFGAVGERMYRTGDLAKWTGTGALEFAGRADGQVKVRGFRIELGEIEAALAAHPAVAQAAVVVREAAPGVKRLVAYVVAPPDNTNSSRVAPGEVAPGEGAAVGELREFVARALPDYMVPAAFVTIAALPRTISGKLDHAALPAPDFAELAGGREARTPREEILCGLFAEVLGLPRVGVDDDFFLLGGDSIVSIQLVSRARAAGLLLSPRDVFRHKSPAGLAAAARIADGAVTEAPEAAWGTAPLTPVMHALCELGGPIDGYHQSMLLQTPADLDLAGLHAVVQAVIDRHDLLRARLTAERTLEIPPPGALTADSCVTRVDAAGLIGDELRQLVTARTADARDRLAPRAGVLVQVVWFDAGAGIGGRVLILVHHLAIDGVSWRILLPDLADAWRAVSRGAPPQLPPAGTSYRRWSQGLVEAAGLRESQLAYWTGVLDGAAPVLGSRPLDPAVDTVGGTGELTVELPAERTEPLLTTVPAAFHAGVDDVLLTGLGLALRRWSGRDGWLVALEGHGREEQLVAGAELSRTVGWFTSEYPVRLDVGGADLDEALAGGPAAGQALKAVKERLRTVPDNGMGFGLLRHLHPRTAAALSVLPRPLIGFNYLGRFAVGGDDGQAPWQPVADQDAWGGGADDAMPLEYPLEVNAVTEDHPGGPRLSVTWSWPHGVLTEQAVGELAACWFAALDALATHAVTPDAGGWTPSDLELVSLSQDDIDDLAADFADLESEWETQ</sequence>
<dbReference type="InterPro" id="IPR025110">
    <property type="entry name" value="AMP-bd_C"/>
</dbReference>
<dbReference type="Gene3D" id="3.40.50.980">
    <property type="match status" value="2"/>
</dbReference>
<comment type="caution">
    <text evidence="8">The sequence shown here is derived from an EMBL/GenBank/DDBJ whole genome shotgun (WGS) entry which is preliminary data.</text>
</comment>
<evidence type="ECO:0000256" key="5">
    <source>
        <dbReference type="ARBA" id="ARBA00022737"/>
    </source>
</evidence>
<dbReference type="FunFam" id="3.30.300.30:FF:000010">
    <property type="entry name" value="Enterobactin synthetase component F"/>
    <property type="match status" value="2"/>
</dbReference>
<dbReference type="PROSITE" id="PS00455">
    <property type="entry name" value="AMP_BINDING"/>
    <property type="match status" value="1"/>
</dbReference>
<dbReference type="GO" id="GO:0017000">
    <property type="term" value="P:antibiotic biosynthetic process"/>
    <property type="evidence" value="ECO:0007669"/>
    <property type="project" value="UniProtKB-KW"/>
</dbReference>
<dbReference type="CDD" id="cd05930">
    <property type="entry name" value="A_NRPS"/>
    <property type="match status" value="1"/>
</dbReference>
<name>A0A841BNE8_9ACTN</name>
<dbReference type="InterPro" id="IPR000873">
    <property type="entry name" value="AMP-dep_synth/lig_dom"/>
</dbReference>
<protein>
    <submittedName>
        <fullName evidence="8">Amino acid adenylation domain-containing protein/non-ribosomal peptide synthase protein (TIGR01720 family)</fullName>
    </submittedName>
</protein>
<dbReference type="Gene3D" id="2.30.38.10">
    <property type="entry name" value="Luciferase, Domain 3"/>
    <property type="match status" value="2"/>
</dbReference>
<feature type="domain" description="Carrier" evidence="7">
    <location>
        <begin position="1261"/>
        <end position="1335"/>
    </location>
</feature>
<dbReference type="FunFam" id="2.30.38.10:FF:000001">
    <property type="entry name" value="Non-ribosomal peptide synthetase PvdI"/>
    <property type="match status" value="1"/>
</dbReference>
<evidence type="ECO:0000313" key="9">
    <source>
        <dbReference type="Proteomes" id="UP000587527"/>
    </source>
</evidence>
<accession>A0A841BNE8</accession>
<dbReference type="InterPro" id="IPR023213">
    <property type="entry name" value="CAT-like_dom_sf"/>
</dbReference>
<dbReference type="SMART" id="SM00823">
    <property type="entry name" value="PKS_PP"/>
    <property type="match status" value="2"/>
</dbReference>
<dbReference type="GO" id="GO:0008610">
    <property type="term" value="P:lipid biosynthetic process"/>
    <property type="evidence" value="ECO:0007669"/>
    <property type="project" value="UniProtKB-ARBA"/>
</dbReference>
<dbReference type="InterPro" id="IPR001242">
    <property type="entry name" value="Condensation_dom"/>
</dbReference>
<dbReference type="GO" id="GO:0031177">
    <property type="term" value="F:phosphopantetheine binding"/>
    <property type="evidence" value="ECO:0007669"/>
    <property type="project" value="InterPro"/>
</dbReference>
<dbReference type="InterPro" id="IPR006162">
    <property type="entry name" value="Ppantetheine_attach_site"/>
</dbReference>
<dbReference type="SUPFAM" id="SSF47336">
    <property type="entry name" value="ACP-like"/>
    <property type="match status" value="2"/>
</dbReference>
<dbReference type="InterPro" id="IPR010060">
    <property type="entry name" value="NRPS_synth"/>
</dbReference>